<proteinExistence type="predicted"/>
<dbReference type="EMBL" id="JACRTE010000002">
    <property type="protein sequence ID" value="MBC8595707.1"/>
    <property type="molecule type" value="Genomic_DNA"/>
</dbReference>
<name>A0A926IM57_9FIRM</name>
<evidence type="ECO:0000313" key="2">
    <source>
        <dbReference type="EMBL" id="MBC8595707.1"/>
    </source>
</evidence>
<organism evidence="2 3">
    <name type="scientific">Qingrenia yutianensis</name>
    <dbReference type="NCBI Taxonomy" id="2763676"/>
    <lineage>
        <taxon>Bacteria</taxon>
        <taxon>Bacillati</taxon>
        <taxon>Bacillota</taxon>
        <taxon>Clostridia</taxon>
        <taxon>Eubacteriales</taxon>
        <taxon>Oscillospiraceae</taxon>
        <taxon>Qingrenia</taxon>
    </lineage>
</organism>
<dbReference type="Gene3D" id="3.40.50.1390">
    <property type="entry name" value="Resolvase, N-terminal catalytic domain"/>
    <property type="match status" value="1"/>
</dbReference>
<dbReference type="InterPro" id="IPR006119">
    <property type="entry name" value="Resolv_N"/>
</dbReference>
<dbReference type="Proteomes" id="UP000647416">
    <property type="component" value="Unassembled WGS sequence"/>
</dbReference>
<dbReference type="SUPFAM" id="SSF53041">
    <property type="entry name" value="Resolvase-like"/>
    <property type="match status" value="1"/>
</dbReference>
<protein>
    <submittedName>
        <fullName evidence="2">Recombinase family protein</fullName>
    </submittedName>
</protein>
<dbReference type="GO" id="GO:0000150">
    <property type="term" value="F:DNA strand exchange activity"/>
    <property type="evidence" value="ECO:0007669"/>
    <property type="project" value="InterPro"/>
</dbReference>
<comment type="caution">
    <text evidence="2">The sequence shown here is derived from an EMBL/GenBank/DDBJ whole genome shotgun (WGS) entry which is preliminary data.</text>
</comment>
<evidence type="ECO:0000259" key="1">
    <source>
        <dbReference type="Pfam" id="PF00239"/>
    </source>
</evidence>
<sequence length="67" mass="7469">MPHSLSAQVSYYSEYIQSHGDLEYVGVYSDEVLTGTKDSRSGFQQLFADCRSGKIDLVITKSVSRFA</sequence>
<reference evidence="2" key="1">
    <citation type="submission" date="2020-08" db="EMBL/GenBank/DDBJ databases">
        <title>Genome public.</title>
        <authorList>
            <person name="Liu C."/>
            <person name="Sun Q."/>
        </authorList>
    </citation>
    <scope>NUCLEOTIDE SEQUENCE</scope>
    <source>
        <strain evidence="2">NSJ-50</strain>
    </source>
</reference>
<feature type="domain" description="Resolvase/invertase-type recombinase catalytic" evidence="1">
    <location>
        <begin position="4"/>
        <end position="67"/>
    </location>
</feature>
<dbReference type="GO" id="GO:0003677">
    <property type="term" value="F:DNA binding"/>
    <property type="evidence" value="ECO:0007669"/>
    <property type="project" value="InterPro"/>
</dbReference>
<keyword evidence="3" id="KW-1185">Reference proteome</keyword>
<dbReference type="Pfam" id="PF00239">
    <property type="entry name" value="Resolvase"/>
    <property type="match status" value="1"/>
</dbReference>
<evidence type="ECO:0000313" key="3">
    <source>
        <dbReference type="Proteomes" id="UP000647416"/>
    </source>
</evidence>
<dbReference type="InterPro" id="IPR036162">
    <property type="entry name" value="Resolvase-like_N_sf"/>
</dbReference>
<gene>
    <name evidence="2" type="ORF">H8706_02315</name>
</gene>
<dbReference type="AlphaFoldDB" id="A0A926IM57"/>
<accession>A0A926IM57</accession>